<evidence type="ECO:0000313" key="6">
    <source>
        <dbReference type="Proteomes" id="UP000054624"/>
    </source>
</evidence>
<dbReference type="FunFam" id="3.30.300.30:FF:000008">
    <property type="entry name" value="2,3-dihydroxybenzoate-AMP ligase"/>
    <property type="match status" value="1"/>
</dbReference>
<accession>A0A158AR56</accession>
<organism evidence="5 6">
    <name type="scientific">Caballeronia temeraria</name>
    <dbReference type="NCBI Taxonomy" id="1777137"/>
    <lineage>
        <taxon>Bacteria</taxon>
        <taxon>Pseudomonadati</taxon>
        <taxon>Pseudomonadota</taxon>
        <taxon>Betaproteobacteria</taxon>
        <taxon>Burkholderiales</taxon>
        <taxon>Burkholderiaceae</taxon>
        <taxon>Caballeronia</taxon>
    </lineage>
</organism>
<dbReference type="AlphaFoldDB" id="A0A158AR56"/>
<dbReference type="Gene3D" id="3.30.300.30">
    <property type="match status" value="1"/>
</dbReference>
<dbReference type="Proteomes" id="UP000054624">
    <property type="component" value="Unassembled WGS sequence"/>
</dbReference>
<dbReference type="GO" id="GO:0016878">
    <property type="term" value="F:acid-thiol ligase activity"/>
    <property type="evidence" value="ECO:0007669"/>
    <property type="project" value="UniProtKB-ARBA"/>
</dbReference>
<protein>
    <submittedName>
        <fullName evidence="5">AMP-dependent synthetase and ligase</fullName>
    </submittedName>
</protein>
<dbReference type="EMBL" id="FCOI02000007">
    <property type="protein sequence ID" value="SAK59517.1"/>
    <property type="molecule type" value="Genomic_DNA"/>
</dbReference>
<dbReference type="InterPro" id="IPR025110">
    <property type="entry name" value="AMP-bd_C"/>
</dbReference>
<dbReference type="STRING" id="1777137.AWB76_02765"/>
<reference evidence="6" key="1">
    <citation type="submission" date="2016-01" db="EMBL/GenBank/DDBJ databases">
        <authorList>
            <person name="Peeters Charlotte."/>
        </authorList>
    </citation>
    <scope>NUCLEOTIDE SEQUENCE [LARGE SCALE GENOMIC DNA]</scope>
</reference>
<evidence type="ECO:0000259" key="4">
    <source>
        <dbReference type="Pfam" id="PF13193"/>
    </source>
</evidence>
<dbReference type="NCBIfam" id="NF004837">
    <property type="entry name" value="PRK06187.1"/>
    <property type="match status" value="1"/>
</dbReference>
<dbReference type="OrthoDB" id="9766486at2"/>
<dbReference type="InterPro" id="IPR050237">
    <property type="entry name" value="ATP-dep_AMP-bd_enzyme"/>
</dbReference>
<dbReference type="Gene3D" id="3.40.50.12780">
    <property type="entry name" value="N-terminal domain of ligase-like"/>
    <property type="match status" value="1"/>
</dbReference>
<dbReference type="InterPro" id="IPR020845">
    <property type="entry name" value="AMP-binding_CS"/>
</dbReference>
<evidence type="ECO:0000256" key="1">
    <source>
        <dbReference type="ARBA" id="ARBA00006432"/>
    </source>
</evidence>
<dbReference type="InterPro" id="IPR000873">
    <property type="entry name" value="AMP-dep_synth/lig_dom"/>
</dbReference>
<dbReference type="PANTHER" id="PTHR43767">
    <property type="entry name" value="LONG-CHAIN-FATTY-ACID--COA LIGASE"/>
    <property type="match status" value="1"/>
</dbReference>
<feature type="domain" description="AMP-binding enzyme C-terminal" evidence="4">
    <location>
        <begin position="423"/>
        <end position="498"/>
    </location>
</feature>
<comment type="similarity">
    <text evidence="1">Belongs to the ATP-dependent AMP-binding enzyme family.</text>
</comment>
<keyword evidence="2 5" id="KW-0436">Ligase</keyword>
<keyword evidence="6" id="KW-1185">Reference proteome</keyword>
<name>A0A158AR56_9BURK</name>
<dbReference type="CDD" id="cd17631">
    <property type="entry name" value="FACL_FadD13-like"/>
    <property type="match status" value="1"/>
</dbReference>
<gene>
    <name evidence="5" type="ORF">AWB76_02765</name>
</gene>
<dbReference type="PROSITE" id="PS00455">
    <property type="entry name" value="AMP_BINDING"/>
    <property type="match status" value="1"/>
</dbReference>
<dbReference type="Pfam" id="PF13193">
    <property type="entry name" value="AMP-binding_C"/>
    <property type="match status" value="1"/>
</dbReference>
<dbReference type="RefSeq" id="WP_061160605.1">
    <property type="nucleotide sequence ID" value="NZ_FCOI02000007.1"/>
</dbReference>
<dbReference type="InterPro" id="IPR045851">
    <property type="entry name" value="AMP-bd_C_sf"/>
</dbReference>
<sequence>MYLTNSLHRCVQQTPDKIATIFRGRQRHYDDFCQRVARLAGVLQQAGMKENDRVGILALNSDRFLEVMMAVWWGGGVLNPVNIRWSVPEIVYSLDDCDTGLLFIDDHFMHMAAPIAKTAKRAPVFIHCGDAATPDGMLCYEQSIESAQPVDDAWRGYEDLAIVMYTGGTTGFPKGVMQSHRNLWSGCIQRIAETPPIKGGKSLHAAPLFHAAALSRALNQFIAGETHVIVPAFSPSEVLATIERERVDEVGLVPTMIQALVDHPDFCKHDLSSVKRLVYGASPIIASVLERMENLLPGVEFYQSYGLTEALVVTANPPANHGAAGRASGLSMSVGTALCATVLRIVDEQGREVPRMSVGEIVLRGPSVTRGYWNKPEETAHAIRDAWLYTGDGGYMDAAGHVFIVDRMKDMIVSGGENVYSAEVENAIGRHPAVAMCAVIGVPSDEWGETVHAVVVKKPGASVTEDEIREHCRAFIARYKCPKSVEFREQMPLSGAGKILKRELRAPFWDGKGKRVN</sequence>
<evidence type="ECO:0000313" key="5">
    <source>
        <dbReference type="EMBL" id="SAK59517.1"/>
    </source>
</evidence>
<dbReference type="SUPFAM" id="SSF56801">
    <property type="entry name" value="Acetyl-CoA synthetase-like"/>
    <property type="match status" value="1"/>
</dbReference>
<evidence type="ECO:0000256" key="2">
    <source>
        <dbReference type="ARBA" id="ARBA00022598"/>
    </source>
</evidence>
<evidence type="ECO:0000259" key="3">
    <source>
        <dbReference type="Pfam" id="PF00501"/>
    </source>
</evidence>
<dbReference type="PANTHER" id="PTHR43767:SF1">
    <property type="entry name" value="NONRIBOSOMAL PEPTIDE SYNTHASE PES1 (EUROFUNG)-RELATED"/>
    <property type="match status" value="1"/>
</dbReference>
<proteinExistence type="inferred from homology"/>
<feature type="domain" description="AMP-dependent synthetase/ligase" evidence="3">
    <location>
        <begin position="8"/>
        <end position="373"/>
    </location>
</feature>
<dbReference type="Pfam" id="PF00501">
    <property type="entry name" value="AMP-binding"/>
    <property type="match status" value="1"/>
</dbReference>
<dbReference type="InterPro" id="IPR042099">
    <property type="entry name" value="ANL_N_sf"/>
</dbReference>